<dbReference type="InterPro" id="IPR015421">
    <property type="entry name" value="PyrdxlP-dep_Trfase_major"/>
</dbReference>
<dbReference type="RefSeq" id="XP_033674264.1">
    <property type="nucleotide sequence ID" value="XM_033810915.1"/>
</dbReference>
<dbReference type="GO" id="GO:0019346">
    <property type="term" value="P:transsulfuration"/>
    <property type="evidence" value="ECO:0007669"/>
    <property type="project" value="InterPro"/>
</dbReference>
<evidence type="ECO:0000313" key="6">
    <source>
        <dbReference type="Proteomes" id="UP000799537"/>
    </source>
</evidence>
<dbReference type="GO" id="GO:0030170">
    <property type="term" value="F:pyridoxal phosphate binding"/>
    <property type="evidence" value="ECO:0007669"/>
    <property type="project" value="InterPro"/>
</dbReference>
<organism evidence="5 6">
    <name type="scientific">Zasmidium cellare ATCC 36951</name>
    <dbReference type="NCBI Taxonomy" id="1080233"/>
    <lineage>
        <taxon>Eukaryota</taxon>
        <taxon>Fungi</taxon>
        <taxon>Dikarya</taxon>
        <taxon>Ascomycota</taxon>
        <taxon>Pezizomycotina</taxon>
        <taxon>Dothideomycetes</taxon>
        <taxon>Dothideomycetidae</taxon>
        <taxon>Mycosphaerellales</taxon>
        <taxon>Mycosphaerellaceae</taxon>
        <taxon>Zasmidium</taxon>
    </lineage>
</organism>
<dbReference type="Proteomes" id="UP000799537">
    <property type="component" value="Unassembled WGS sequence"/>
</dbReference>
<comment type="similarity">
    <text evidence="3">Belongs to the trans-sulfuration enzymes family.</text>
</comment>
<evidence type="ECO:0000256" key="2">
    <source>
        <dbReference type="ARBA" id="ARBA00022898"/>
    </source>
</evidence>
<feature type="compositionally biased region" description="Basic and acidic residues" evidence="4">
    <location>
        <begin position="553"/>
        <end position="565"/>
    </location>
</feature>
<feature type="compositionally biased region" description="Basic and acidic residues" evidence="4">
    <location>
        <begin position="1"/>
        <end position="12"/>
    </location>
</feature>
<dbReference type="InterPro" id="IPR015422">
    <property type="entry name" value="PyrdxlP-dep_Trfase_small"/>
</dbReference>
<feature type="region of interest" description="Disordered" evidence="4">
    <location>
        <begin position="1"/>
        <end position="23"/>
    </location>
</feature>
<dbReference type="Gene3D" id="3.90.1150.10">
    <property type="entry name" value="Aspartate Aminotransferase, domain 1"/>
    <property type="match status" value="1"/>
</dbReference>
<dbReference type="PANTHER" id="PTHR42699:SF1">
    <property type="entry name" value="CYSTATHIONINE GAMMA-SYNTHASE-RELATED"/>
    <property type="match status" value="1"/>
</dbReference>
<evidence type="ECO:0000256" key="3">
    <source>
        <dbReference type="RuleBase" id="RU362118"/>
    </source>
</evidence>
<reference evidence="5" key="1">
    <citation type="journal article" date="2020" name="Stud. Mycol.">
        <title>101 Dothideomycetes genomes: a test case for predicting lifestyles and emergence of pathogens.</title>
        <authorList>
            <person name="Haridas S."/>
            <person name="Albert R."/>
            <person name="Binder M."/>
            <person name="Bloem J."/>
            <person name="Labutti K."/>
            <person name="Salamov A."/>
            <person name="Andreopoulos B."/>
            <person name="Baker S."/>
            <person name="Barry K."/>
            <person name="Bills G."/>
            <person name="Bluhm B."/>
            <person name="Cannon C."/>
            <person name="Castanera R."/>
            <person name="Culley D."/>
            <person name="Daum C."/>
            <person name="Ezra D."/>
            <person name="Gonzalez J."/>
            <person name="Henrissat B."/>
            <person name="Kuo A."/>
            <person name="Liang C."/>
            <person name="Lipzen A."/>
            <person name="Lutzoni F."/>
            <person name="Magnuson J."/>
            <person name="Mondo S."/>
            <person name="Nolan M."/>
            <person name="Ohm R."/>
            <person name="Pangilinan J."/>
            <person name="Park H.-J."/>
            <person name="Ramirez L."/>
            <person name="Alfaro M."/>
            <person name="Sun H."/>
            <person name="Tritt A."/>
            <person name="Yoshinaga Y."/>
            <person name="Zwiers L.-H."/>
            <person name="Turgeon B."/>
            <person name="Goodwin S."/>
            <person name="Spatafora J."/>
            <person name="Crous P."/>
            <person name="Grigoriev I."/>
        </authorList>
    </citation>
    <scope>NUCLEOTIDE SEQUENCE</scope>
    <source>
        <strain evidence="5">ATCC 36951</strain>
    </source>
</reference>
<dbReference type="InterPro" id="IPR015424">
    <property type="entry name" value="PyrdxlP-dep_Trfase"/>
</dbReference>
<proteinExistence type="inferred from homology"/>
<dbReference type="InterPro" id="IPR051750">
    <property type="entry name" value="Trans-sulfuration_enzymes"/>
</dbReference>
<protein>
    <recommendedName>
        <fullName evidence="7">Cystathionine gamma-synthase</fullName>
    </recommendedName>
</protein>
<keyword evidence="2 3" id="KW-0663">Pyridoxal phosphate</keyword>
<accession>A0A6A6D2G1</accession>
<dbReference type="GeneID" id="54564187"/>
<dbReference type="SUPFAM" id="SSF53383">
    <property type="entry name" value="PLP-dependent transferases"/>
    <property type="match status" value="1"/>
</dbReference>
<evidence type="ECO:0000313" key="5">
    <source>
        <dbReference type="EMBL" id="KAF2173375.1"/>
    </source>
</evidence>
<feature type="region of interest" description="Disordered" evidence="4">
    <location>
        <begin position="553"/>
        <end position="573"/>
    </location>
</feature>
<dbReference type="PANTHER" id="PTHR42699">
    <property type="match status" value="1"/>
</dbReference>
<dbReference type="GO" id="GO:0003962">
    <property type="term" value="F:cystathionine gamma-synthase activity"/>
    <property type="evidence" value="ECO:0007669"/>
    <property type="project" value="TreeGrafter"/>
</dbReference>
<dbReference type="Gene3D" id="3.40.640.10">
    <property type="entry name" value="Type I PLP-dependent aspartate aminotransferase-like (Major domain)"/>
    <property type="match status" value="1"/>
</dbReference>
<evidence type="ECO:0008006" key="7">
    <source>
        <dbReference type="Google" id="ProtNLM"/>
    </source>
</evidence>
<comment type="cofactor">
    <cofactor evidence="1 3">
        <name>pyridoxal 5'-phosphate</name>
        <dbReference type="ChEBI" id="CHEBI:597326"/>
    </cofactor>
</comment>
<name>A0A6A6D2G1_ZASCE</name>
<keyword evidence="6" id="KW-1185">Reference proteome</keyword>
<dbReference type="EMBL" id="ML993579">
    <property type="protein sequence ID" value="KAF2173375.1"/>
    <property type="molecule type" value="Genomic_DNA"/>
</dbReference>
<dbReference type="AlphaFoldDB" id="A0A6A6D2G1"/>
<dbReference type="InterPro" id="IPR000277">
    <property type="entry name" value="Cys/Met-Metab_PyrdxlP-dep_enz"/>
</dbReference>
<gene>
    <name evidence="5" type="ORF">M409DRAFT_48361</name>
</gene>
<dbReference type="Pfam" id="PF01053">
    <property type="entry name" value="Cys_Met_Meta_PP"/>
    <property type="match status" value="1"/>
</dbReference>
<evidence type="ECO:0000256" key="1">
    <source>
        <dbReference type="ARBA" id="ARBA00001933"/>
    </source>
</evidence>
<dbReference type="OrthoDB" id="10047078at2759"/>
<sequence>MAGTDTNRDSKEASNLITTPSGDAIPPFTPHSVTFHIHSWATLIYLVENPEKGMAALRSTYPRFGPWALVKELTGAVASDYIEKDQGCLLFGSKDSALACRDFVMSEKRGDKKMQSEEVHVKAFDFRIRLWAVVFPAKKTEAAIPFWQDAGTGISSRIAKECLDRCHLLKPVDDLTDGKDRLSTDSSAFEIVKSRIAENLNRSPISARPRSVASTDVFLYPTGMAAIYQLQRYLNNSGVRPGTTILFGFVFHSTPHVYKQWSSAFKWFGRGNEDLDNLEAFCASEQKAGRPIQALWTEYPSNPNLRVHDLTRLKALADEHGILLIIDETISSFCNVDLVDVADVLITSLTKSFSGYADVMGGSIVLNPNSKHHDSLSEICRKGFINEYFTGDVEALEQNSRDYLERSRRLNANAYAIATYLDSFVKDPNSPISKIAYPSIGPDAQHYKAFMRPSTPDFTPGYGCLLSIELESIDTAIAFYDNLHVHQGPHLGAHRTPAMPYVRALHYKEMDWVKECGMSDRMVRVSAGLEGTENLLGVFEVAVEKAREAKAAGEKGDQAVEEAGHVRPNLVSG</sequence>
<evidence type="ECO:0000256" key="4">
    <source>
        <dbReference type="SAM" id="MobiDB-lite"/>
    </source>
</evidence>